<protein>
    <submittedName>
        <fullName evidence="1">Uncharacterized protein</fullName>
    </submittedName>
</protein>
<dbReference type="SUPFAM" id="SSF55979">
    <property type="entry name" value="DNA clamp"/>
    <property type="match status" value="1"/>
</dbReference>
<dbReference type="AlphaFoldDB" id="A0A0X3Y316"/>
<gene>
    <name evidence="1" type="ORF">RO03_07450</name>
</gene>
<dbReference type="EMBL" id="LMVH01000001">
    <property type="protein sequence ID" value="KUL99344.1"/>
    <property type="molecule type" value="Genomic_DNA"/>
</dbReference>
<dbReference type="OrthoDB" id="90123at2"/>
<reference evidence="1 2" key="1">
    <citation type="submission" date="2015-10" db="EMBL/GenBank/DDBJ databases">
        <authorList>
            <person name="Gilbert D.G."/>
        </authorList>
    </citation>
    <scope>NUCLEOTIDE SEQUENCE [LARGE SCALE GENOMIC DNA]</scope>
    <source>
        <strain evidence="1 2">ChDC F311</strain>
    </source>
</reference>
<organism evidence="1 2">
    <name type="scientific">Fusobacterium nucleatum subsp. nucleatum</name>
    <dbReference type="NCBI Taxonomy" id="76856"/>
    <lineage>
        <taxon>Bacteria</taxon>
        <taxon>Fusobacteriati</taxon>
        <taxon>Fusobacteriota</taxon>
        <taxon>Fusobacteriia</taxon>
        <taxon>Fusobacteriales</taxon>
        <taxon>Fusobacteriaceae</taxon>
        <taxon>Fusobacterium</taxon>
    </lineage>
</organism>
<name>A0A0X3Y316_FUSNC</name>
<sequence length="242" mass="28288">MNIREYLSLNRNKIVLAFDKEDIKDLLKFKEMAKNETMKGIIVSGKYIGFTDTYRLFAVEDTDKERKGIDTANLYSITLLNELFKAETIAILNNGKLAIQTGTEITEYEALNKKALNIKKVIESYEYTTSLKANFINKGATDIVWKMLKLTKFDTRKYFIFKDNKVRVEAYPNEDSKLILDNLFEYNKDKLDVKFNLNVKYIDLWLKYIKNEFFNISLSTSNSAIKFSNCNITYIVMPMRLL</sequence>
<accession>A0A0X3Y316</accession>
<proteinExistence type="predicted"/>
<dbReference type="Gene3D" id="3.70.10.10">
    <property type="match status" value="1"/>
</dbReference>
<evidence type="ECO:0000313" key="1">
    <source>
        <dbReference type="EMBL" id="KUL99344.1"/>
    </source>
</evidence>
<dbReference type="InterPro" id="IPR046938">
    <property type="entry name" value="DNA_clamp_sf"/>
</dbReference>
<evidence type="ECO:0000313" key="2">
    <source>
        <dbReference type="Proteomes" id="UP000054800"/>
    </source>
</evidence>
<dbReference type="Proteomes" id="UP000054800">
    <property type="component" value="Unassembled WGS sequence"/>
</dbReference>
<dbReference type="RefSeq" id="WP_059222880.1">
    <property type="nucleotide sequence ID" value="NZ_LMVH01000001.1"/>
</dbReference>
<comment type="caution">
    <text evidence="1">The sequence shown here is derived from an EMBL/GenBank/DDBJ whole genome shotgun (WGS) entry which is preliminary data.</text>
</comment>